<reference evidence="3" key="1">
    <citation type="submission" date="2016-06" db="EMBL/GenBank/DDBJ databases">
        <authorList>
            <person name="Varghese N."/>
            <person name="Submissions Spin"/>
        </authorList>
    </citation>
    <scope>NUCLEOTIDE SEQUENCE [LARGE SCALE GENOMIC DNA]</scope>
    <source>
        <strain evidence="3">DSM 44815</strain>
    </source>
</reference>
<dbReference type="Pfam" id="PF13302">
    <property type="entry name" value="Acetyltransf_3"/>
    <property type="match status" value="1"/>
</dbReference>
<evidence type="ECO:0000259" key="1">
    <source>
        <dbReference type="Pfam" id="PF13302"/>
    </source>
</evidence>
<dbReference type="STRING" id="261654.GA0070611_0729"/>
<dbReference type="SUPFAM" id="SSF55729">
    <property type="entry name" value="Acyl-CoA N-acyltransferases (Nat)"/>
    <property type="match status" value="1"/>
</dbReference>
<dbReference type="PATRIC" id="fig|261654.4.peg.749"/>
<dbReference type="EMBL" id="LT594323">
    <property type="protein sequence ID" value="SBT38947.1"/>
    <property type="molecule type" value="Genomic_DNA"/>
</dbReference>
<organism evidence="2 3">
    <name type="scientific">Micromonospora auratinigra</name>
    <dbReference type="NCBI Taxonomy" id="261654"/>
    <lineage>
        <taxon>Bacteria</taxon>
        <taxon>Bacillati</taxon>
        <taxon>Actinomycetota</taxon>
        <taxon>Actinomycetes</taxon>
        <taxon>Micromonosporales</taxon>
        <taxon>Micromonosporaceae</taxon>
        <taxon>Micromonospora</taxon>
    </lineage>
</organism>
<dbReference type="Proteomes" id="UP000199385">
    <property type="component" value="Chromosome I"/>
</dbReference>
<evidence type="ECO:0000313" key="3">
    <source>
        <dbReference type="Proteomes" id="UP000199385"/>
    </source>
</evidence>
<dbReference type="InterPro" id="IPR000182">
    <property type="entry name" value="GNAT_dom"/>
</dbReference>
<protein>
    <submittedName>
        <fullName evidence="2">Protein N-acetyltransferase, RimJ/RimL family</fullName>
    </submittedName>
</protein>
<proteinExistence type="predicted"/>
<accession>A0A1A8Z520</accession>
<evidence type="ECO:0000313" key="2">
    <source>
        <dbReference type="EMBL" id="SBT38947.1"/>
    </source>
</evidence>
<dbReference type="AlphaFoldDB" id="A0A1A8Z520"/>
<dbReference type="InterPro" id="IPR016181">
    <property type="entry name" value="Acyl_CoA_acyltransferase"/>
</dbReference>
<dbReference type="RefSeq" id="WP_157740193.1">
    <property type="nucleotide sequence ID" value="NZ_LT594323.1"/>
</dbReference>
<name>A0A1A8Z520_9ACTN</name>
<keyword evidence="3" id="KW-1185">Reference proteome</keyword>
<dbReference type="GO" id="GO:0016747">
    <property type="term" value="F:acyltransferase activity, transferring groups other than amino-acyl groups"/>
    <property type="evidence" value="ECO:0007669"/>
    <property type="project" value="InterPro"/>
</dbReference>
<dbReference type="Gene3D" id="3.40.630.30">
    <property type="match status" value="1"/>
</dbReference>
<gene>
    <name evidence="2" type="ORF">GA0070611_0729</name>
</gene>
<feature type="domain" description="N-acetyltransferase" evidence="1">
    <location>
        <begin position="59"/>
        <end position="169"/>
    </location>
</feature>
<dbReference type="OrthoDB" id="3466127at2"/>
<sequence>MTLADIWPVRRLRVTTSALELAVPGEDELAELAIRAAAGIYDPQSRFLARSPVAGWESGPSPQAERSFLRYYWASLADWRPSRWNLVMAVKVDGACVGVQEIGAQDFGITGTVSTGSWIARRFQGRGHGKEMRAAILHLAFAGLGADRADSAAWSTNAPSLGVSWSLGYRSNGTTIRAFDGARQEQINLVLDRERWESHRDDIAIHGLGDEVLELMDVKRAASR</sequence>
<keyword evidence="2" id="KW-0808">Transferase</keyword>